<dbReference type="AlphaFoldDB" id="A0AAJ0A758"/>
<proteinExistence type="predicted"/>
<feature type="region of interest" description="Disordered" evidence="1">
    <location>
        <begin position="306"/>
        <end position="330"/>
    </location>
</feature>
<comment type="caution">
    <text evidence="2">The sequence shown here is derived from an EMBL/GenBank/DDBJ whole genome shotgun (WGS) entry which is preliminary data.</text>
</comment>
<evidence type="ECO:0000313" key="3">
    <source>
        <dbReference type="Proteomes" id="UP001224890"/>
    </source>
</evidence>
<feature type="compositionally biased region" description="Basic and acidic residues" evidence="1">
    <location>
        <begin position="124"/>
        <end position="143"/>
    </location>
</feature>
<dbReference type="Proteomes" id="UP001224890">
    <property type="component" value="Unassembled WGS sequence"/>
</dbReference>
<name>A0AAJ0A758_9PEZI</name>
<sequence>MECQTCSDQFTTSEALHEHIGFYQSQAQYHVRELLRCLAHVHSPPNSHVSGDDKPGNRLGDTGASFDFDSENTPCYELCPSCGRIMERASTYLHHNCKKGKSTIQILQRRKALRRQVDIQLREARTESSRAAHTKDPIEEDTHQRHKRRKTENGGIGTELPTTSAFSKPAHEVKDILGPSMATTDNVDDQPVSSNTETFSKPLNLLPMGSSLDLSLNLGEPSLPQSQFYHALPTSDPSHVAVAEYGAHGLDPFADMISMSKAPLMYAGTTLVSKAPLMYMSTQMFGLHDVEHELNGQAMSGAEHGVTNSVGSNMVTSTERTGDGYGPLGY</sequence>
<accession>A0AAJ0A758</accession>
<protein>
    <submittedName>
        <fullName evidence="2">Uncharacterized protein</fullName>
    </submittedName>
</protein>
<feature type="compositionally biased region" description="Polar residues" evidence="1">
    <location>
        <begin position="306"/>
        <end position="319"/>
    </location>
</feature>
<evidence type="ECO:0000313" key="2">
    <source>
        <dbReference type="EMBL" id="KAK1657747.1"/>
    </source>
</evidence>
<feature type="region of interest" description="Disordered" evidence="1">
    <location>
        <begin position="124"/>
        <end position="163"/>
    </location>
</feature>
<dbReference type="EMBL" id="JAHMHR010000085">
    <property type="protein sequence ID" value="KAK1657747.1"/>
    <property type="molecule type" value="Genomic_DNA"/>
</dbReference>
<gene>
    <name evidence="2" type="ORF">BDP55DRAFT_638468</name>
</gene>
<reference evidence="2" key="1">
    <citation type="submission" date="2021-06" db="EMBL/GenBank/DDBJ databases">
        <title>Comparative genomics, transcriptomics and evolutionary studies reveal genomic signatures of adaptation to plant cell wall in hemibiotrophic fungi.</title>
        <authorList>
            <consortium name="DOE Joint Genome Institute"/>
            <person name="Baroncelli R."/>
            <person name="Diaz J.F."/>
            <person name="Benocci T."/>
            <person name="Peng M."/>
            <person name="Battaglia E."/>
            <person name="Haridas S."/>
            <person name="Andreopoulos W."/>
            <person name="Labutti K."/>
            <person name="Pangilinan J."/>
            <person name="Floch G.L."/>
            <person name="Makela M.R."/>
            <person name="Henrissat B."/>
            <person name="Grigoriev I.V."/>
            <person name="Crouch J.A."/>
            <person name="De Vries R.P."/>
            <person name="Sukno S.A."/>
            <person name="Thon M.R."/>
        </authorList>
    </citation>
    <scope>NUCLEOTIDE SEQUENCE</scope>
    <source>
        <strain evidence="2">CBS 193.32</strain>
    </source>
</reference>
<evidence type="ECO:0000256" key="1">
    <source>
        <dbReference type="SAM" id="MobiDB-lite"/>
    </source>
</evidence>
<organism evidence="2 3">
    <name type="scientific">Colletotrichum godetiae</name>
    <dbReference type="NCBI Taxonomy" id="1209918"/>
    <lineage>
        <taxon>Eukaryota</taxon>
        <taxon>Fungi</taxon>
        <taxon>Dikarya</taxon>
        <taxon>Ascomycota</taxon>
        <taxon>Pezizomycotina</taxon>
        <taxon>Sordariomycetes</taxon>
        <taxon>Hypocreomycetidae</taxon>
        <taxon>Glomerellales</taxon>
        <taxon>Glomerellaceae</taxon>
        <taxon>Colletotrichum</taxon>
        <taxon>Colletotrichum acutatum species complex</taxon>
    </lineage>
</organism>
<dbReference type="RefSeq" id="XP_060422511.1">
    <property type="nucleotide sequence ID" value="XM_060573121.1"/>
</dbReference>
<dbReference type="GeneID" id="85457647"/>
<keyword evidence="3" id="KW-1185">Reference proteome</keyword>
<feature type="region of interest" description="Disordered" evidence="1">
    <location>
        <begin position="44"/>
        <end position="65"/>
    </location>
</feature>